<sequence>MDLEMKPTFLLAAIQARQNGQHSQVNYSGDVRDSAVSGCSRIEPHLVPDQQHPSSPALDTENESSSRSAPATEADNLGNAVSMTSIDCKAVHHWSIH</sequence>
<dbReference type="EMBL" id="JAHRIQ010071243">
    <property type="protein sequence ID" value="MEQ2244528.1"/>
    <property type="molecule type" value="Genomic_DNA"/>
</dbReference>
<evidence type="ECO:0000313" key="3">
    <source>
        <dbReference type="Proteomes" id="UP001482620"/>
    </source>
</evidence>
<dbReference type="Proteomes" id="UP001482620">
    <property type="component" value="Unassembled WGS sequence"/>
</dbReference>
<name>A0ABV0UK60_9TELE</name>
<keyword evidence="3" id="KW-1185">Reference proteome</keyword>
<evidence type="ECO:0000313" key="2">
    <source>
        <dbReference type="EMBL" id="MEQ2244528.1"/>
    </source>
</evidence>
<protein>
    <submittedName>
        <fullName evidence="2">Uncharacterized protein</fullName>
    </submittedName>
</protein>
<gene>
    <name evidence="2" type="ORF">ILYODFUR_018024</name>
</gene>
<reference evidence="2 3" key="1">
    <citation type="submission" date="2021-06" db="EMBL/GenBank/DDBJ databases">
        <authorList>
            <person name="Palmer J.M."/>
        </authorList>
    </citation>
    <scope>NUCLEOTIDE SEQUENCE [LARGE SCALE GENOMIC DNA]</scope>
    <source>
        <strain evidence="3">if_2019</strain>
        <tissue evidence="2">Muscle</tissue>
    </source>
</reference>
<feature type="region of interest" description="Disordered" evidence="1">
    <location>
        <begin position="44"/>
        <end position="80"/>
    </location>
</feature>
<organism evidence="2 3">
    <name type="scientific">Ilyodon furcidens</name>
    <name type="common">goldbreast splitfin</name>
    <dbReference type="NCBI Taxonomy" id="33524"/>
    <lineage>
        <taxon>Eukaryota</taxon>
        <taxon>Metazoa</taxon>
        <taxon>Chordata</taxon>
        <taxon>Craniata</taxon>
        <taxon>Vertebrata</taxon>
        <taxon>Euteleostomi</taxon>
        <taxon>Actinopterygii</taxon>
        <taxon>Neopterygii</taxon>
        <taxon>Teleostei</taxon>
        <taxon>Neoteleostei</taxon>
        <taxon>Acanthomorphata</taxon>
        <taxon>Ovalentaria</taxon>
        <taxon>Atherinomorphae</taxon>
        <taxon>Cyprinodontiformes</taxon>
        <taxon>Goodeidae</taxon>
        <taxon>Ilyodon</taxon>
    </lineage>
</organism>
<proteinExistence type="predicted"/>
<accession>A0ABV0UK60</accession>
<comment type="caution">
    <text evidence="2">The sequence shown here is derived from an EMBL/GenBank/DDBJ whole genome shotgun (WGS) entry which is preliminary data.</text>
</comment>
<evidence type="ECO:0000256" key="1">
    <source>
        <dbReference type="SAM" id="MobiDB-lite"/>
    </source>
</evidence>